<comment type="caution">
    <text evidence="10">Lacks conserved residue(s) required for the propagation of feature annotation.</text>
</comment>
<dbReference type="Proteomes" id="UP001519272">
    <property type="component" value="Unassembled WGS sequence"/>
</dbReference>
<dbReference type="EMBL" id="JAGGKG010000003">
    <property type="protein sequence ID" value="MBP1904336.1"/>
    <property type="molecule type" value="Genomic_DNA"/>
</dbReference>
<feature type="binding site" evidence="10">
    <location>
        <position position="291"/>
    </location>
    <ligand>
        <name>UDP-N-acetyl-alpha-D-glucosamine</name>
        <dbReference type="ChEBI" id="CHEBI:57705"/>
    </ligand>
</feature>
<dbReference type="Gene3D" id="3.40.50.2000">
    <property type="entry name" value="Glycogen Phosphorylase B"/>
    <property type="match status" value="2"/>
</dbReference>
<comment type="catalytic activity">
    <reaction evidence="10">
        <text>di-trans,octa-cis-undecaprenyl diphospho-N-acetyl-alpha-D-muramoyl-L-alanyl-D-glutamyl-meso-2,6-diaminopimeloyl-D-alanyl-D-alanine + UDP-N-acetyl-alpha-D-glucosamine = di-trans,octa-cis-undecaprenyl diphospho-[N-acetyl-alpha-D-glucosaminyl-(1-&gt;4)]-N-acetyl-alpha-D-muramoyl-L-alanyl-D-glutamyl-meso-2,6-diaminopimeloyl-D-alanyl-D-alanine + UDP + H(+)</text>
        <dbReference type="Rhea" id="RHEA:31227"/>
        <dbReference type="ChEBI" id="CHEBI:15378"/>
        <dbReference type="ChEBI" id="CHEBI:57705"/>
        <dbReference type="ChEBI" id="CHEBI:58223"/>
        <dbReference type="ChEBI" id="CHEBI:61387"/>
        <dbReference type="ChEBI" id="CHEBI:61388"/>
        <dbReference type="EC" id="2.4.1.227"/>
    </reaction>
</comment>
<evidence type="ECO:0000256" key="2">
    <source>
        <dbReference type="ARBA" id="ARBA00022618"/>
    </source>
</evidence>
<evidence type="ECO:0000256" key="7">
    <source>
        <dbReference type="ARBA" id="ARBA00023136"/>
    </source>
</evidence>
<evidence type="ECO:0000256" key="8">
    <source>
        <dbReference type="ARBA" id="ARBA00023306"/>
    </source>
</evidence>
<evidence type="ECO:0000313" key="14">
    <source>
        <dbReference type="Proteomes" id="UP001519272"/>
    </source>
</evidence>
<dbReference type="InterPro" id="IPR004276">
    <property type="entry name" value="GlycoTrans_28_N"/>
</dbReference>
<keyword evidence="7 10" id="KW-0472">Membrane</keyword>
<comment type="caution">
    <text evidence="13">The sequence shown here is derived from an EMBL/GenBank/DDBJ whole genome shotgun (WGS) entry which is preliminary data.</text>
</comment>
<comment type="similarity">
    <text evidence="10">Belongs to the glycosyltransferase 28 family. MurG subfamily.</text>
</comment>
<feature type="binding site" evidence="10">
    <location>
        <position position="196"/>
    </location>
    <ligand>
        <name>UDP-N-acetyl-alpha-D-glucosamine</name>
        <dbReference type="ChEBI" id="CHEBI:57705"/>
    </ligand>
</feature>
<dbReference type="EC" id="2.4.1.227" evidence="10"/>
<evidence type="ECO:0000256" key="1">
    <source>
        <dbReference type="ARBA" id="ARBA00022475"/>
    </source>
</evidence>
<accession>A0ABS4FP67</accession>
<dbReference type="Pfam" id="PF04101">
    <property type="entry name" value="Glyco_tran_28_C"/>
    <property type="match status" value="1"/>
</dbReference>
<dbReference type="InterPro" id="IPR006009">
    <property type="entry name" value="GlcNAc_MurG"/>
</dbReference>
<dbReference type="NCBIfam" id="NF009102">
    <property type="entry name" value="PRK12446.1"/>
    <property type="match status" value="1"/>
</dbReference>
<keyword evidence="1 10" id="KW-1003">Cell membrane</keyword>
<dbReference type="NCBIfam" id="TIGR01133">
    <property type="entry name" value="murG"/>
    <property type="match status" value="1"/>
</dbReference>
<keyword evidence="2 10" id="KW-0132">Cell division</keyword>
<dbReference type="HAMAP" id="MF_00033">
    <property type="entry name" value="MurG"/>
    <property type="match status" value="1"/>
</dbReference>
<dbReference type="SUPFAM" id="SSF53756">
    <property type="entry name" value="UDP-Glycosyltransferase/glycogen phosphorylase"/>
    <property type="match status" value="1"/>
</dbReference>
<comment type="function">
    <text evidence="10">Cell wall formation. Catalyzes the transfer of a GlcNAc subunit on undecaprenyl-pyrophosphoryl-MurNAc-pentapeptide (lipid intermediate I) to form undecaprenyl-pyrophosphoryl-MurNAc-(pentapeptide)GlcNAc (lipid intermediate II).</text>
</comment>
<dbReference type="CDD" id="cd03785">
    <property type="entry name" value="GT28_MurG"/>
    <property type="match status" value="1"/>
</dbReference>
<proteinExistence type="inferred from homology"/>
<keyword evidence="8 10" id="KW-0131">Cell cycle</keyword>
<keyword evidence="3 10" id="KW-0328">Glycosyltransferase</keyword>
<evidence type="ECO:0000256" key="5">
    <source>
        <dbReference type="ARBA" id="ARBA00022960"/>
    </source>
</evidence>
<feature type="binding site" evidence="10">
    <location>
        <position position="166"/>
    </location>
    <ligand>
        <name>UDP-N-acetyl-alpha-D-glucosamine</name>
        <dbReference type="ChEBI" id="CHEBI:57705"/>
    </ligand>
</feature>
<keyword evidence="4 10" id="KW-0808">Transferase</keyword>
<feature type="domain" description="Glycosyl transferase family 28 C-terminal" evidence="12">
    <location>
        <begin position="190"/>
        <end position="337"/>
    </location>
</feature>
<comment type="pathway">
    <text evidence="10">Cell wall biogenesis; peptidoglycan biosynthesis.</text>
</comment>
<keyword evidence="5 10" id="KW-0133">Cell shape</keyword>
<feature type="binding site" evidence="10">
    <location>
        <begin position="12"/>
        <end position="14"/>
    </location>
    <ligand>
        <name>UDP-N-acetyl-alpha-D-glucosamine</name>
        <dbReference type="ChEBI" id="CHEBI:57705"/>
    </ligand>
</feature>
<keyword evidence="9 10" id="KW-0961">Cell wall biogenesis/degradation</keyword>
<evidence type="ECO:0000256" key="9">
    <source>
        <dbReference type="ARBA" id="ARBA00023316"/>
    </source>
</evidence>
<sequence length="358" mass="39711">MGNKIVFTGGGSAGHVTPNIAIINELNKRGAWDIHYIGSKQGIERELITKQDIPYYGISSGKLRRYIDIENIKDMFRVLKGCMEARKILKKIKPKLVFSKGGFVSVPVIVAAKSLGIPIFIHESDITPGLANKIAQKFATKIFTTFEEAKQFFPKDKVSTTGSPIRAELLQGSKEFAYKFLGFDDSRPILTIMGGSLGAKKINDTVRANLPQLAMHFQIVHLCGKNNLEPSLAFVPGYKQFEYIHEELPHILAATDLVITRGGSNAIFEFLALRIPMLIIPLGLNQSRGDQIMNAEAFQKRGYGFTLMDEELNGESLVKGVEFLKNNSEFIRENMALSTSTNAIPILLDEIYKITGAK</sequence>
<keyword evidence="14" id="KW-1185">Reference proteome</keyword>
<comment type="subcellular location">
    <subcellularLocation>
        <location evidence="10">Cell membrane</location>
        <topology evidence="10">Peripheral membrane protein</topology>
        <orientation evidence="10">Cytoplasmic side</orientation>
    </subcellularLocation>
</comment>
<evidence type="ECO:0000256" key="6">
    <source>
        <dbReference type="ARBA" id="ARBA00022984"/>
    </source>
</evidence>
<reference evidence="13 14" key="1">
    <citation type="submission" date="2021-03" db="EMBL/GenBank/DDBJ databases">
        <title>Genomic Encyclopedia of Type Strains, Phase IV (KMG-IV): sequencing the most valuable type-strain genomes for metagenomic binning, comparative biology and taxonomic classification.</title>
        <authorList>
            <person name="Goeker M."/>
        </authorList>
    </citation>
    <scope>NUCLEOTIDE SEQUENCE [LARGE SCALE GENOMIC DNA]</scope>
    <source>
        <strain evidence="13 14">DSM 14349</strain>
    </source>
</reference>
<evidence type="ECO:0000256" key="4">
    <source>
        <dbReference type="ARBA" id="ARBA00022679"/>
    </source>
</evidence>
<evidence type="ECO:0000256" key="3">
    <source>
        <dbReference type="ARBA" id="ARBA00022676"/>
    </source>
</evidence>
<organism evidence="13 14">
    <name type="scientific">Paenibacillus turicensis</name>
    <dbReference type="NCBI Taxonomy" id="160487"/>
    <lineage>
        <taxon>Bacteria</taxon>
        <taxon>Bacillati</taxon>
        <taxon>Bacillota</taxon>
        <taxon>Bacilli</taxon>
        <taxon>Bacillales</taxon>
        <taxon>Paenibacillaceae</taxon>
        <taxon>Paenibacillus</taxon>
    </lineage>
</organism>
<evidence type="ECO:0000259" key="12">
    <source>
        <dbReference type="Pfam" id="PF04101"/>
    </source>
</evidence>
<dbReference type="InterPro" id="IPR007235">
    <property type="entry name" value="Glyco_trans_28_C"/>
</dbReference>
<evidence type="ECO:0000256" key="10">
    <source>
        <dbReference type="HAMAP-Rule" id="MF_00033"/>
    </source>
</evidence>
<gene>
    <name evidence="10" type="primary">murG</name>
    <name evidence="13" type="ORF">J2Z32_000953</name>
</gene>
<protein>
    <recommendedName>
        <fullName evidence="10">UDP-N-acetylglucosamine--N-acetylmuramyl-(pentapeptide) pyrophosphoryl-undecaprenol N-acetylglucosamine transferase</fullName>
        <ecNumber evidence="10">2.4.1.227</ecNumber>
    </recommendedName>
    <alternativeName>
        <fullName evidence="10">Undecaprenyl-PP-MurNAc-pentapeptide-UDPGlcNAc GlcNAc transferase</fullName>
    </alternativeName>
</protein>
<feature type="domain" description="Glycosyltransferase family 28 N-terminal" evidence="11">
    <location>
        <begin position="5"/>
        <end position="144"/>
    </location>
</feature>
<evidence type="ECO:0000313" key="13">
    <source>
        <dbReference type="EMBL" id="MBP1904336.1"/>
    </source>
</evidence>
<name>A0ABS4FP67_9BACL</name>
<keyword evidence="6 10" id="KW-0573">Peptidoglycan synthesis</keyword>
<dbReference type="PANTHER" id="PTHR21015">
    <property type="entry name" value="UDP-N-ACETYLGLUCOSAMINE--N-ACETYLMURAMYL-(PENTAPEPTIDE) PYROPHOSPHORYL-UNDECAPRENOL N-ACETYLGLUCOSAMINE TRANSFERASE 1"/>
    <property type="match status" value="1"/>
</dbReference>
<dbReference type="GO" id="GO:0016757">
    <property type="term" value="F:glycosyltransferase activity"/>
    <property type="evidence" value="ECO:0007669"/>
    <property type="project" value="UniProtKB-KW"/>
</dbReference>
<evidence type="ECO:0000259" key="11">
    <source>
        <dbReference type="Pfam" id="PF03033"/>
    </source>
</evidence>
<dbReference type="PANTHER" id="PTHR21015:SF27">
    <property type="entry name" value="UDP-N-ACETYLGLUCOSAMINE--N-ACETYLMURAMYL-(PENTAPEPTIDE) PYROPHOSPHORYL-UNDECAPRENOL N-ACETYLGLUCOSAMINE TRANSFERASE"/>
    <property type="match status" value="1"/>
</dbReference>
<dbReference type="Pfam" id="PF03033">
    <property type="entry name" value="Glyco_transf_28"/>
    <property type="match status" value="1"/>
</dbReference>